<organism evidence="3 4">
    <name type="scientific">Nocardioides taihuensis</name>
    <dbReference type="NCBI Taxonomy" id="1835606"/>
    <lineage>
        <taxon>Bacteria</taxon>
        <taxon>Bacillati</taxon>
        <taxon>Actinomycetota</taxon>
        <taxon>Actinomycetes</taxon>
        <taxon>Propionibacteriales</taxon>
        <taxon>Nocardioidaceae</taxon>
        <taxon>Nocardioides</taxon>
    </lineage>
</organism>
<gene>
    <name evidence="3" type="ORF">ACFPGP_21360</name>
</gene>
<dbReference type="EMBL" id="JBHSKD010000027">
    <property type="protein sequence ID" value="MFC5179245.1"/>
    <property type="molecule type" value="Genomic_DNA"/>
</dbReference>
<evidence type="ECO:0008006" key="5">
    <source>
        <dbReference type="Google" id="ProtNLM"/>
    </source>
</evidence>
<comment type="caution">
    <text evidence="3">The sequence shown here is derived from an EMBL/GenBank/DDBJ whole genome shotgun (WGS) entry which is preliminary data.</text>
</comment>
<keyword evidence="4" id="KW-1185">Reference proteome</keyword>
<proteinExistence type="predicted"/>
<feature type="region of interest" description="Disordered" evidence="1">
    <location>
        <begin position="334"/>
        <end position="354"/>
    </location>
</feature>
<keyword evidence="2" id="KW-0472">Membrane</keyword>
<feature type="transmembrane region" description="Helical" evidence="2">
    <location>
        <begin position="41"/>
        <end position="62"/>
    </location>
</feature>
<dbReference type="RefSeq" id="WP_378593215.1">
    <property type="nucleotide sequence ID" value="NZ_JBHSKD010000027.1"/>
</dbReference>
<evidence type="ECO:0000313" key="3">
    <source>
        <dbReference type="EMBL" id="MFC5179245.1"/>
    </source>
</evidence>
<evidence type="ECO:0000256" key="1">
    <source>
        <dbReference type="SAM" id="MobiDB-lite"/>
    </source>
</evidence>
<dbReference type="InterPro" id="IPR011048">
    <property type="entry name" value="Haem_d1_sf"/>
</dbReference>
<evidence type="ECO:0000256" key="2">
    <source>
        <dbReference type="SAM" id="Phobius"/>
    </source>
</evidence>
<dbReference type="Proteomes" id="UP001596087">
    <property type="component" value="Unassembled WGS sequence"/>
</dbReference>
<evidence type="ECO:0000313" key="4">
    <source>
        <dbReference type="Proteomes" id="UP001596087"/>
    </source>
</evidence>
<reference evidence="4" key="1">
    <citation type="journal article" date="2019" name="Int. J. Syst. Evol. Microbiol.">
        <title>The Global Catalogue of Microorganisms (GCM) 10K type strain sequencing project: providing services to taxonomists for standard genome sequencing and annotation.</title>
        <authorList>
            <consortium name="The Broad Institute Genomics Platform"/>
            <consortium name="The Broad Institute Genome Sequencing Center for Infectious Disease"/>
            <person name="Wu L."/>
            <person name="Ma J."/>
        </authorList>
    </citation>
    <scope>NUCLEOTIDE SEQUENCE [LARGE SCALE GENOMIC DNA]</scope>
    <source>
        <strain evidence="4">DFY41</strain>
    </source>
</reference>
<keyword evidence="2" id="KW-0812">Transmembrane</keyword>
<protein>
    <recommendedName>
        <fullName evidence="5">WD40 repeat domain-containing protein</fullName>
    </recommendedName>
</protein>
<keyword evidence="2" id="KW-1133">Transmembrane helix</keyword>
<sequence length="354" mass="35885">MTARLSQLLHDEATHLVPPVPDTAAVLAEGHRLRRRQRVTAGLAAAGVAALVAATVGVVVVAGDGGSRAVDPATTDDHAAWAVGSDVHVDGHTAQVPDTVHSLHYTAAGVLVRSNPHDGASDGSGPESLTLVRWDGSTVDLGTVPEGVGPATDPDEDVYALAEPAGDGFVAVVRDVETGDVARKVPLPDLPPSYWEVPPLGLDGDTLYVGYRNQTVALDIATGEGGPVDGLGGGMPAVAGGHTVARQGGEDAVLDVVSGKTLLTLAGGAWPVLSPDGSLLLLGDQVLDVSTGATTTLPSTGSDWGWTSGGDLFAVAGDRVTTCDATTAECTDDALTPPLPRDAFPRLGGRTYES</sequence>
<accession>A0ABW0BPU5</accession>
<name>A0ABW0BPU5_9ACTN</name>
<dbReference type="SUPFAM" id="SSF51004">
    <property type="entry name" value="C-terminal (heme d1) domain of cytochrome cd1-nitrite reductase"/>
    <property type="match status" value="1"/>
</dbReference>